<evidence type="ECO:0000313" key="2">
    <source>
        <dbReference type="EMBL" id="TPG78046.1"/>
    </source>
</evidence>
<proteinExistence type="predicted"/>
<sequence>MGASLLAIAPDQSILMSPDTPLSRASSLPQGYVCAASMFTVRKNAIWRADANPPRGNSHRSSYHPPPTAGPA</sequence>
<feature type="region of interest" description="Disordered" evidence="1">
    <location>
        <begin position="49"/>
        <end position="72"/>
    </location>
</feature>
<protein>
    <submittedName>
        <fullName evidence="2">Uncharacterized protein</fullName>
    </submittedName>
</protein>
<name>A0A502HXG1_9PSED</name>
<organism evidence="2 3">
    <name type="scientific">Pseudomonas mandelii</name>
    <dbReference type="NCBI Taxonomy" id="75612"/>
    <lineage>
        <taxon>Bacteria</taxon>
        <taxon>Pseudomonadati</taxon>
        <taxon>Pseudomonadota</taxon>
        <taxon>Gammaproteobacteria</taxon>
        <taxon>Pseudomonadales</taxon>
        <taxon>Pseudomonadaceae</taxon>
        <taxon>Pseudomonas</taxon>
    </lineage>
</organism>
<accession>A0A502HXG1</accession>
<dbReference type="Proteomes" id="UP000320914">
    <property type="component" value="Unassembled WGS sequence"/>
</dbReference>
<dbReference type="AlphaFoldDB" id="A0A502HXG1"/>
<reference evidence="2 3" key="1">
    <citation type="journal article" date="2019" name="Environ. Microbiol.">
        <title>Species interactions and distinct microbial communities in high Arctic permafrost affected cryosols are associated with the CH4 and CO2 gas fluxes.</title>
        <authorList>
            <person name="Altshuler I."/>
            <person name="Hamel J."/>
            <person name="Turney S."/>
            <person name="Magnuson E."/>
            <person name="Levesque R."/>
            <person name="Greer C."/>
            <person name="Whyte L.G."/>
        </authorList>
    </citation>
    <scope>NUCLEOTIDE SEQUENCE [LARGE SCALE GENOMIC DNA]</scope>
    <source>
        <strain evidence="2 3">OWC5</strain>
    </source>
</reference>
<evidence type="ECO:0000256" key="1">
    <source>
        <dbReference type="SAM" id="MobiDB-lite"/>
    </source>
</evidence>
<evidence type="ECO:0000313" key="3">
    <source>
        <dbReference type="Proteomes" id="UP000320914"/>
    </source>
</evidence>
<gene>
    <name evidence="2" type="ORF">EAH74_27585</name>
</gene>
<dbReference type="EMBL" id="RCZA01000013">
    <property type="protein sequence ID" value="TPG78046.1"/>
    <property type="molecule type" value="Genomic_DNA"/>
</dbReference>
<comment type="caution">
    <text evidence="2">The sequence shown here is derived from an EMBL/GenBank/DDBJ whole genome shotgun (WGS) entry which is preliminary data.</text>
</comment>